<accession>A0ABT1LEP3</accession>
<organism evidence="4 5">
    <name type="scientific">Alsobacter ponti</name>
    <dbReference type="NCBI Taxonomy" id="2962936"/>
    <lineage>
        <taxon>Bacteria</taxon>
        <taxon>Pseudomonadati</taxon>
        <taxon>Pseudomonadota</taxon>
        <taxon>Alphaproteobacteria</taxon>
        <taxon>Hyphomicrobiales</taxon>
        <taxon>Alsobacteraceae</taxon>
        <taxon>Alsobacter</taxon>
    </lineage>
</organism>
<comment type="similarity">
    <text evidence="1 3">Belongs to the enoyl-CoA hydratase/isomerase family.</text>
</comment>
<keyword evidence="2" id="KW-0456">Lyase</keyword>
<dbReference type="Gene3D" id="3.90.226.10">
    <property type="entry name" value="2-enoyl-CoA Hydratase, Chain A, domain 1"/>
    <property type="match status" value="1"/>
</dbReference>
<dbReference type="CDD" id="cd06558">
    <property type="entry name" value="crotonase-like"/>
    <property type="match status" value="1"/>
</dbReference>
<dbReference type="InterPro" id="IPR014748">
    <property type="entry name" value="Enoyl-CoA_hydra_C"/>
</dbReference>
<dbReference type="PROSITE" id="PS00166">
    <property type="entry name" value="ENOYL_COA_HYDRATASE"/>
    <property type="match status" value="1"/>
</dbReference>
<dbReference type="Gene3D" id="1.10.12.10">
    <property type="entry name" value="Lyase 2-enoyl-coa Hydratase, Chain A, domain 2"/>
    <property type="match status" value="1"/>
</dbReference>
<dbReference type="RefSeq" id="WP_254744169.1">
    <property type="nucleotide sequence ID" value="NZ_JANCLU010000016.1"/>
</dbReference>
<dbReference type="EMBL" id="JANCLU010000016">
    <property type="protein sequence ID" value="MCP8939967.1"/>
    <property type="molecule type" value="Genomic_DNA"/>
</dbReference>
<sequence>MAHTPAANLGAPLPPAVTLERRGAVGIVTLNRPDRINAIDDEVRRLLPESLRALEDDPAICVIVLHGGEARGFCVGADISEKRAVETAVATRRRVSKDAWIDAFDKISKPIIAAVHGFCLGGGLEIALACDIRMASPDAQFGLPETGLGLIPGAGGTQRLPRLVGLGRALDLLLTGDRIDTAEAYRIGLVTRVTADRANLLDEAIALAERIAARAPTATRFVKEAATASTEIGLQAGLALERSLFALLASTADKAEAARAFKEKRPPQFTGE</sequence>
<dbReference type="Pfam" id="PF00378">
    <property type="entry name" value="ECH_1"/>
    <property type="match status" value="1"/>
</dbReference>
<dbReference type="Proteomes" id="UP001205890">
    <property type="component" value="Unassembled WGS sequence"/>
</dbReference>
<dbReference type="InterPro" id="IPR018376">
    <property type="entry name" value="Enoyl-CoA_hyd/isom_CS"/>
</dbReference>
<dbReference type="PANTHER" id="PTHR11941:SF54">
    <property type="entry name" value="ENOYL-COA HYDRATASE, MITOCHONDRIAL"/>
    <property type="match status" value="1"/>
</dbReference>
<evidence type="ECO:0000256" key="2">
    <source>
        <dbReference type="ARBA" id="ARBA00023239"/>
    </source>
</evidence>
<name>A0ABT1LEP3_9HYPH</name>
<keyword evidence="5" id="KW-1185">Reference proteome</keyword>
<evidence type="ECO:0000313" key="5">
    <source>
        <dbReference type="Proteomes" id="UP001205890"/>
    </source>
</evidence>
<dbReference type="InterPro" id="IPR001753">
    <property type="entry name" value="Enoyl-CoA_hydra/iso"/>
</dbReference>
<evidence type="ECO:0000256" key="1">
    <source>
        <dbReference type="ARBA" id="ARBA00005254"/>
    </source>
</evidence>
<reference evidence="4 5" key="1">
    <citation type="submission" date="2022-07" db="EMBL/GenBank/DDBJ databases">
        <authorList>
            <person name="Li W.-J."/>
            <person name="Deng Q.-Q."/>
        </authorList>
    </citation>
    <scope>NUCLEOTIDE SEQUENCE [LARGE SCALE GENOMIC DNA]</scope>
    <source>
        <strain evidence="4 5">SYSU M60028</strain>
    </source>
</reference>
<dbReference type="SUPFAM" id="SSF52096">
    <property type="entry name" value="ClpP/crotonase"/>
    <property type="match status" value="1"/>
</dbReference>
<gene>
    <name evidence="4" type="ORF">NK718_15685</name>
</gene>
<evidence type="ECO:0000313" key="4">
    <source>
        <dbReference type="EMBL" id="MCP8939967.1"/>
    </source>
</evidence>
<protein>
    <submittedName>
        <fullName evidence="4">Enoyl-CoA hydratase/isomerase family protein</fullName>
    </submittedName>
</protein>
<evidence type="ECO:0000256" key="3">
    <source>
        <dbReference type="RuleBase" id="RU003707"/>
    </source>
</evidence>
<dbReference type="PANTHER" id="PTHR11941">
    <property type="entry name" value="ENOYL-COA HYDRATASE-RELATED"/>
    <property type="match status" value="1"/>
</dbReference>
<comment type="caution">
    <text evidence="4">The sequence shown here is derived from an EMBL/GenBank/DDBJ whole genome shotgun (WGS) entry which is preliminary data.</text>
</comment>
<dbReference type="InterPro" id="IPR029045">
    <property type="entry name" value="ClpP/crotonase-like_dom_sf"/>
</dbReference>
<proteinExistence type="inferred from homology"/>